<dbReference type="EMBL" id="CP068439">
    <property type="protein sequence ID" value="QQX76878.1"/>
    <property type="molecule type" value="Genomic_DNA"/>
</dbReference>
<feature type="signal peptide" evidence="1">
    <location>
        <begin position="1"/>
        <end position="20"/>
    </location>
</feature>
<feature type="chain" id="PRO_5046680238" description="DUF4468 domain-containing protein" evidence="1">
    <location>
        <begin position="21"/>
        <end position="209"/>
    </location>
</feature>
<dbReference type="Proteomes" id="UP000629420">
    <property type="component" value="Chromosome"/>
</dbReference>
<keyword evidence="3" id="KW-1185">Reference proteome</keyword>
<evidence type="ECO:0000313" key="3">
    <source>
        <dbReference type="Proteomes" id="UP000629420"/>
    </source>
</evidence>
<evidence type="ECO:0000256" key="1">
    <source>
        <dbReference type="SAM" id="SignalP"/>
    </source>
</evidence>
<accession>A0ABX7DSA0</accession>
<evidence type="ECO:0008006" key="4">
    <source>
        <dbReference type="Google" id="ProtNLM"/>
    </source>
</evidence>
<keyword evidence="1" id="KW-0732">Signal</keyword>
<evidence type="ECO:0000313" key="2">
    <source>
        <dbReference type="EMBL" id="QQX76878.1"/>
    </source>
</evidence>
<sequence length="209" mass="24374">MIKTLLTSLLLCISSQFLVAQHIDIDKKALSFLASQEKVNVVFTFDSLTFDGKNIPEAKFLQMRYVEVSEWKDKEAAKEWLELYDEHKNQKWQELFLATLNEKTAEYKNAPVFNKNDSSAKYTMKVNSDWMYFGYNVIIGKEPSKVSMTFDFYETKNPSIVLFSTEISRAMGVNNESYNLRDWPSFRRMGKAYIRAGYKLGQAFKRVLN</sequence>
<gene>
    <name evidence="2" type="ORF">JK629_00970</name>
</gene>
<protein>
    <recommendedName>
        <fullName evidence="4">DUF4468 domain-containing protein</fullName>
    </recommendedName>
</protein>
<proteinExistence type="predicted"/>
<name>A0ABX7DSA0_9FLAO</name>
<reference evidence="2 3" key="1">
    <citation type="submission" date="2021-01" db="EMBL/GenBank/DDBJ databases">
        <title>Aequorivita sp. strain KX20305, a bacterium isolated from the sediment collected at a cold seep field in South China Sea.</title>
        <authorList>
            <person name="Zhang H."/>
            <person name="Li C."/>
        </authorList>
    </citation>
    <scope>NUCLEOTIDE SEQUENCE [LARGE SCALE GENOMIC DNA]</scope>
    <source>
        <strain evidence="2 3">KX20305</strain>
    </source>
</reference>
<organism evidence="2 3">
    <name type="scientific">Aequorivita iocasae</name>
    <dbReference type="NCBI Taxonomy" id="2803865"/>
    <lineage>
        <taxon>Bacteria</taxon>
        <taxon>Pseudomonadati</taxon>
        <taxon>Bacteroidota</taxon>
        <taxon>Flavobacteriia</taxon>
        <taxon>Flavobacteriales</taxon>
        <taxon>Flavobacteriaceae</taxon>
        <taxon>Aequorivita</taxon>
    </lineage>
</organism>
<dbReference type="RefSeq" id="WP_202336785.1">
    <property type="nucleotide sequence ID" value="NZ_CP068439.1"/>
</dbReference>